<dbReference type="Gene3D" id="3.90.190.10">
    <property type="entry name" value="Protein tyrosine phosphatase superfamily"/>
    <property type="match status" value="1"/>
</dbReference>
<dbReference type="RefSeq" id="XP_011639549.2">
    <property type="nucleotide sequence ID" value="XM_011641247.2"/>
</dbReference>
<dbReference type="Gene3D" id="3.40.50.300">
    <property type="entry name" value="P-loop containing nucleotide triphosphate hydrolases"/>
    <property type="match status" value="1"/>
</dbReference>
<evidence type="ECO:0000313" key="21">
    <source>
        <dbReference type="RefSeq" id="XP_011639549.2"/>
    </source>
</evidence>
<dbReference type="GeneID" id="105428768"/>
<dbReference type="InterPro" id="IPR029021">
    <property type="entry name" value="Prot-tyrosine_phosphatase-like"/>
</dbReference>
<dbReference type="AlphaFoldDB" id="A0A6I9WEZ2"/>
<dbReference type="InterPro" id="IPR006073">
    <property type="entry name" value="GTP-bd"/>
</dbReference>
<evidence type="ECO:0000256" key="8">
    <source>
        <dbReference type="ARBA" id="ARBA00023209"/>
    </source>
</evidence>
<evidence type="ECO:0000256" key="1">
    <source>
        <dbReference type="ARBA" id="ARBA00004370"/>
    </source>
</evidence>
<dbReference type="SUPFAM" id="SSF52540">
    <property type="entry name" value="P-loop containing nucleoside triphosphate hydrolases"/>
    <property type="match status" value="1"/>
</dbReference>
<gene>
    <name evidence="21" type="primary">LOC105428768</name>
</gene>
<dbReference type="InterPro" id="IPR044596">
    <property type="entry name" value="PTPMT1-like"/>
</dbReference>
<dbReference type="OrthoDB" id="273181at2759"/>
<dbReference type="InterPro" id="IPR042165">
    <property type="entry name" value="PTPMT1"/>
</dbReference>
<dbReference type="CTD" id="114971"/>
<evidence type="ECO:0000256" key="14">
    <source>
        <dbReference type="ARBA" id="ARBA00052505"/>
    </source>
</evidence>
<dbReference type="GO" id="GO:0004439">
    <property type="term" value="F:phosphatidylinositol-4,5-bisphosphate 5-phosphatase activity"/>
    <property type="evidence" value="ECO:0007669"/>
    <property type="project" value="TreeGrafter"/>
</dbReference>
<keyword evidence="3" id="KW-0444">Lipid biosynthesis</keyword>
<dbReference type="InterPro" id="IPR000387">
    <property type="entry name" value="Tyr_Pase_dom"/>
</dbReference>
<dbReference type="KEGG" id="pbar:105428768"/>
<keyword evidence="5" id="KW-0904">Protein phosphatase</keyword>
<dbReference type="PROSITE" id="PS00383">
    <property type="entry name" value="TYR_PHOSPHATASE_1"/>
    <property type="match status" value="1"/>
</dbReference>
<dbReference type="PANTHER" id="PTHR46712">
    <property type="entry name" value="PHOSPHATIDYLGLYCEROPHOSPHATASE AND PROTEIN-TYROSINE PHOSPHATASE 1"/>
    <property type="match status" value="1"/>
</dbReference>
<evidence type="ECO:0000256" key="9">
    <source>
        <dbReference type="ARBA" id="ARBA00023264"/>
    </source>
</evidence>
<evidence type="ECO:0000313" key="20">
    <source>
        <dbReference type="Proteomes" id="UP000504615"/>
    </source>
</evidence>
<keyword evidence="6" id="KW-0443">Lipid metabolism</keyword>
<dbReference type="SUPFAM" id="SSF52799">
    <property type="entry name" value="(Phosphotyrosine protein) phosphatases II"/>
    <property type="match status" value="1"/>
</dbReference>
<dbReference type="PROSITE" id="PS50054">
    <property type="entry name" value="TYR_PHOSPHATASE_DUAL"/>
    <property type="match status" value="1"/>
</dbReference>
<reference evidence="21" key="1">
    <citation type="submission" date="2025-08" db="UniProtKB">
        <authorList>
            <consortium name="RefSeq"/>
        </authorList>
    </citation>
    <scope>IDENTIFICATION</scope>
</reference>
<evidence type="ECO:0000256" key="2">
    <source>
        <dbReference type="ARBA" id="ARBA00005189"/>
    </source>
</evidence>
<evidence type="ECO:0000256" key="7">
    <source>
        <dbReference type="ARBA" id="ARBA00023136"/>
    </source>
</evidence>
<dbReference type="GO" id="GO:0008654">
    <property type="term" value="P:phospholipid biosynthetic process"/>
    <property type="evidence" value="ECO:0007669"/>
    <property type="project" value="UniProtKB-KW"/>
</dbReference>
<evidence type="ECO:0000256" key="17">
    <source>
        <dbReference type="ARBA" id="ARBA00069309"/>
    </source>
</evidence>
<dbReference type="GO" id="GO:0016020">
    <property type="term" value="C:membrane"/>
    <property type="evidence" value="ECO:0007669"/>
    <property type="project" value="UniProtKB-SubCell"/>
</dbReference>
<evidence type="ECO:0000256" key="15">
    <source>
        <dbReference type="ARBA" id="ARBA00052632"/>
    </source>
</evidence>
<dbReference type="InterPro" id="IPR000340">
    <property type="entry name" value="Dual-sp_phosphatase_cat-dom"/>
</dbReference>
<keyword evidence="8" id="KW-0594">Phospholipid biosynthesis</keyword>
<evidence type="ECO:0000256" key="4">
    <source>
        <dbReference type="ARBA" id="ARBA00022801"/>
    </source>
</evidence>
<name>A0A6I9WEZ2_9HYME</name>
<dbReference type="EC" id="3.1.3.27" evidence="11"/>
<evidence type="ECO:0000256" key="12">
    <source>
        <dbReference type="ARBA" id="ARBA00050944"/>
    </source>
</evidence>
<dbReference type="GO" id="GO:0005525">
    <property type="term" value="F:GTP binding"/>
    <property type="evidence" value="ECO:0007669"/>
    <property type="project" value="InterPro"/>
</dbReference>
<comment type="catalytic activity">
    <reaction evidence="13">
        <text>a 1-acyl-2-hexanoyl-sn-glycero-3-phospho-(1D-myo-inositol-5-phosphate) + H2O = a 1-acyl-2-hexanoyl-sn-glycero-3-phospho-(1D-myo-inositol) + phosphate</text>
        <dbReference type="Rhea" id="RHEA:42320"/>
        <dbReference type="ChEBI" id="CHEBI:15377"/>
        <dbReference type="ChEBI" id="CHEBI:43474"/>
        <dbReference type="ChEBI" id="CHEBI:78930"/>
        <dbReference type="ChEBI" id="CHEBI:78931"/>
    </reaction>
    <physiologicalReaction direction="left-to-right" evidence="13">
        <dbReference type="Rhea" id="RHEA:42321"/>
    </physiologicalReaction>
</comment>
<dbReference type="InterPro" id="IPR016130">
    <property type="entry name" value="Tyr_Pase_AS"/>
</dbReference>
<keyword evidence="9" id="KW-1208">Phospholipid metabolism</keyword>
<comment type="catalytic activity">
    <reaction evidence="12">
        <text>a 1,2-diacyl-sn-glycero-3-phospho-(1'-sn-glycero-3'-phosphate) + H2O = a 1,2-diacyl-sn-glycero-3-phospho-(1'-sn-glycerol) + phosphate</text>
        <dbReference type="Rhea" id="RHEA:33751"/>
        <dbReference type="ChEBI" id="CHEBI:15377"/>
        <dbReference type="ChEBI" id="CHEBI:43474"/>
        <dbReference type="ChEBI" id="CHEBI:60110"/>
        <dbReference type="ChEBI" id="CHEBI:64716"/>
        <dbReference type="EC" id="3.1.3.27"/>
    </reaction>
    <physiologicalReaction direction="left-to-right" evidence="12">
        <dbReference type="Rhea" id="RHEA:33752"/>
    </physiologicalReaction>
</comment>
<evidence type="ECO:0000259" key="18">
    <source>
        <dbReference type="PROSITE" id="PS50054"/>
    </source>
</evidence>
<dbReference type="CDD" id="cd14524">
    <property type="entry name" value="PTPMT1"/>
    <property type="match status" value="1"/>
</dbReference>
<evidence type="ECO:0000256" key="10">
    <source>
        <dbReference type="ARBA" id="ARBA00024192"/>
    </source>
</evidence>
<sequence length="432" mass="49714">MPTSLPQSRVSIVCFRTYEKERSQFKEDYRRRGTMTNTGGKVVANLREKFVSPNVLRWFPGHMTKGLRQMQQRLKNVDCILEVHDARVPISGRYADFSRTLIGVKPHIIILSKKDLTDRKQTESVISTLNREGLSNMILTNLKDDQCKGMKKILSLAKKLILDSNRYNRMEEESYSMMVIGVPNVGKSSLINRLRSNHLHLGKATQVGGVAGITRSVLTHIKISEDPTVYLIDTPAKMFARVTFYPTLFYNVVMEKITTRNWYDRIDETVILGALPFRRSTKQLIDDENIKAVVSMNEDYELSLLSNTEKEWRKHNVEFLQLSTTDIFQAPSQEKLQNGVNFINKFRNVSSRKLGDRDIVDGRNQPGTVYVHCKAGRTRSATLVACYLITKNNWTPEQAVDYLRIKRPHVLLHTAQWSALKQFYTRHIQTTS</sequence>
<dbReference type="Proteomes" id="UP000504615">
    <property type="component" value="Unplaced"/>
</dbReference>
<dbReference type="PANTHER" id="PTHR46712:SF1">
    <property type="entry name" value="PHOSPHATIDYLGLYCEROPHOSPHATASE AND PROTEIN-TYROSINE PHOSPHATASE 1"/>
    <property type="match status" value="1"/>
</dbReference>
<comment type="catalytic activity">
    <reaction evidence="15">
        <text>1,2-di-(9Z-octadecenoyl)-sn-glycero-3-phospho-(1'-sn-glycerol-3'-phosphate) + H2O = 1,2-di-(9Z-octadecenoyl)-sn-glycero-3-phospho-(1'-sn-glycerol) + phosphate</text>
        <dbReference type="Rhea" id="RHEA:42304"/>
        <dbReference type="ChEBI" id="CHEBI:15377"/>
        <dbReference type="ChEBI" id="CHEBI:43474"/>
        <dbReference type="ChEBI" id="CHEBI:75163"/>
        <dbReference type="ChEBI" id="CHEBI:78907"/>
    </reaction>
    <physiologicalReaction direction="left-to-right" evidence="15">
        <dbReference type="Rhea" id="RHEA:42305"/>
    </physiologicalReaction>
</comment>
<comment type="pathway">
    <text evidence="10">Phospholipid metabolism; phosphatidylglycerol biosynthesis; phosphatidylglycerol from CDP-diacylglycerol: step 2/2.</text>
</comment>
<evidence type="ECO:0000256" key="5">
    <source>
        <dbReference type="ARBA" id="ARBA00022912"/>
    </source>
</evidence>
<evidence type="ECO:0000256" key="13">
    <source>
        <dbReference type="ARBA" id="ARBA00051818"/>
    </source>
</evidence>
<dbReference type="GO" id="GO:0008962">
    <property type="term" value="F:phosphatidylglycerophosphatase activity"/>
    <property type="evidence" value="ECO:0007669"/>
    <property type="project" value="UniProtKB-EC"/>
</dbReference>
<keyword evidence="7" id="KW-0472">Membrane</keyword>
<proteinExistence type="predicted"/>
<evidence type="ECO:0000256" key="11">
    <source>
        <dbReference type="ARBA" id="ARBA00024224"/>
    </source>
</evidence>
<evidence type="ECO:0000256" key="3">
    <source>
        <dbReference type="ARBA" id="ARBA00022516"/>
    </source>
</evidence>
<dbReference type="FunFam" id="3.90.190.10:FF:000060">
    <property type="entry name" value="Phosphatidylglycerophosphatase and protein-tyrosine phosphatase 1"/>
    <property type="match status" value="1"/>
</dbReference>
<organism evidence="20 21">
    <name type="scientific">Pogonomyrmex barbatus</name>
    <name type="common">red harvester ant</name>
    <dbReference type="NCBI Taxonomy" id="144034"/>
    <lineage>
        <taxon>Eukaryota</taxon>
        <taxon>Metazoa</taxon>
        <taxon>Ecdysozoa</taxon>
        <taxon>Arthropoda</taxon>
        <taxon>Hexapoda</taxon>
        <taxon>Insecta</taxon>
        <taxon>Pterygota</taxon>
        <taxon>Neoptera</taxon>
        <taxon>Endopterygota</taxon>
        <taxon>Hymenoptera</taxon>
        <taxon>Apocrita</taxon>
        <taxon>Aculeata</taxon>
        <taxon>Formicoidea</taxon>
        <taxon>Formicidae</taxon>
        <taxon>Myrmicinae</taxon>
        <taxon>Pogonomyrmex</taxon>
    </lineage>
</organism>
<dbReference type="CDD" id="cd01856">
    <property type="entry name" value="YlqF"/>
    <property type="match status" value="1"/>
</dbReference>
<keyword evidence="20" id="KW-1185">Reference proteome</keyword>
<comment type="pathway">
    <text evidence="2">Lipid metabolism.</text>
</comment>
<evidence type="ECO:0000259" key="19">
    <source>
        <dbReference type="PROSITE" id="PS50056"/>
    </source>
</evidence>
<dbReference type="GO" id="GO:0004721">
    <property type="term" value="F:phosphoprotein phosphatase activity"/>
    <property type="evidence" value="ECO:0007669"/>
    <property type="project" value="UniProtKB-KW"/>
</dbReference>
<dbReference type="InterPro" id="IPR020422">
    <property type="entry name" value="TYR_PHOSPHATASE_DUAL_dom"/>
</dbReference>
<protein>
    <recommendedName>
        <fullName evidence="17">Phosphatidylglycerophosphatase and protein-tyrosine phosphatase 1</fullName>
        <ecNumber evidence="11">3.1.3.27</ecNumber>
    </recommendedName>
</protein>
<dbReference type="SMART" id="SM00195">
    <property type="entry name" value="DSPc"/>
    <property type="match status" value="1"/>
</dbReference>
<evidence type="ECO:0000256" key="16">
    <source>
        <dbReference type="ARBA" id="ARBA00052780"/>
    </source>
</evidence>
<comment type="subcellular location">
    <subcellularLocation>
        <location evidence="1">Membrane</location>
    </subcellularLocation>
</comment>
<dbReference type="GO" id="GO:0005737">
    <property type="term" value="C:cytoplasm"/>
    <property type="evidence" value="ECO:0007669"/>
    <property type="project" value="UniProtKB-ARBA"/>
</dbReference>
<feature type="domain" description="Tyrosine specific protein phosphatases" evidence="19">
    <location>
        <begin position="340"/>
        <end position="418"/>
    </location>
</feature>
<evidence type="ECO:0000256" key="6">
    <source>
        <dbReference type="ARBA" id="ARBA00023098"/>
    </source>
</evidence>
<dbReference type="Pfam" id="PF01926">
    <property type="entry name" value="MMR_HSR1"/>
    <property type="match status" value="1"/>
</dbReference>
<dbReference type="PROSITE" id="PS50056">
    <property type="entry name" value="TYR_PHOSPHATASE_2"/>
    <property type="match status" value="1"/>
</dbReference>
<comment type="catalytic activity">
    <reaction evidence="14">
        <text>1,2-dibutyryl-sn-glycero-3-phospho-(1D-myo-inositol-5-phosphate) + H2O = 1,2-dibutyryl-sn-glycero-3-phospho-(1D-myo-inositol) + phosphate</text>
        <dbReference type="Rhea" id="RHEA:42584"/>
        <dbReference type="ChEBI" id="CHEBI:15377"/>
        <dbReference type="ChEBI" id="CHEBI:43474"/>
        <dbReference type="ChEBI" id="CHEBI:82605"/>
        <dbReference type="ChEBI" id="CHEBI:82606"/>
    </reaction>
    <physiologicalReaction direction="left-to-right" evidence="14">
        <dbReference type="Rhea" id="RHEA:42585"/>
    </physiologicalReaction>
</comment>
<dbReference type="Pfam" id="PF00782">
    <property type="entry name" value="DSPc"/>
    <property type="match status" value="1"/>
</dbReference>
<dbReference type="InterPro" id="IPR027417">
    <property type="entry name" value="P-loop_NTPase"/>
</dbReference>
<comment type="catalytic activity">
    <reaction evidence="16">
        <text>1,2-dioctanoyl-sn-glycero-3-phospho-(1D-myo-inositol-5-phosphate) + H2O = 1,2-dioctanoyl-sn-glycero-3-phospho-(1D-myo-inositol) + phosphate</text>
        <dbReference type="Rhea" id="RHEA:42308"/>
        <dbReference type="ChEBI" id="CHEBI:15377"/>
        <dbReference type="ChEBI" id="CHEBI:43474"/>
        <dbReference type="ChEBI" id="CHEBI:65221"/>
        <dbReference type="ChEBI" id="CHEBI:78911"/>
    </reaction>
    <physiologicalReaction direction="left-to-right" evidence="16">
        <dbReference type="Rhea" id="RHEA:42309"/>
    </physiologicalReaction>
</comment>
<dbReference type="FunFam" id="3.40.50.300:FF:000876">
    <property type="entry name" value="Mitochondrial GTPase 1"/>
    <property type="match status" value="1"/>
</dbReference>
<feature type="domain" description="Tyrosine-protein phosphatase" evidence="18">
    <location>
        <begin position="262"/>
        <end position="429"/>
    </location>
</feature>
<keyword evidence="4" id="KW-0378">Hydrolase</keyword>
<accession>A0A6I9WEZ2</accession>